<dbReference type="PaxDb" id="65489-OBART03G27360.1"/>
<evidence type="ECO:0000313" key="7">
    <source>
        <dbReference type="Proteomes" id="UP000026960"/>
    </source>
</evidence>
<evidence type="ECO:0000313" key="6">
    <source>
        <dbReference type="EnsemblPlants" id="OBART03G27360.1"/>
    </source>
</evidence>
<reference evidence="6" key="1">
    <citation type="journal article" date="2009" name="Rice">
        <title>De Novo Next Generation Sequencing of Plant Genomes.</title>
        <authorList>
            <person name="Rounsley S."/>
            <person name="Marri P.R."/>
            <person name="Yu Y."/>
            <person name="He R."/>
            <person name="Sisneros N."/>
            <person name="Goicoechea J.L."/>
            <person name="Lee S.J."/>
            <person name="Angelova A."/>
            <person name="Kudrna D."/>
            <person name="Luo M."/>
            <person name="Affourtit J."/>
            <person name="Desany B."/>
            <person name="Knight J."/>
            <person name="Niazi F."/>
            <person name="Egholm M."/>
            <person name="Wing R.A."/>
        </authorList>
    </citation>
    <scope>NUCLEOTIDE SEQUENCE [LARGE SCALE GENOMIC DNA]</scope>
    <source>
        <strain evidence="6">cv. IRGC 105608</strain>
    </source>
</reference>
<sequence length="187" mass="19983">MQNMQQCRSLRAAVEGVAGEPDRPQCSEVSAHPCSRLRQDTGSDTERCMRHARSASSGWWLATVRTLSCGHDFHEDCNIAKWLRDNKKACPLPIPPTSPPFAGTRRTSSAVQLPGDLLCLGQNYMAGLVVRRGQGPSAAWRRGEGPPLVAGGGGDVDRAGDDGGGEGDGQATKSTMDGVRRLRMAKV</sequence>
<keyword evidence="1" id="KW-0479">Metal-binding</keyword>
<reference evidence="6" key="2">
    <citation type="submission" date="2015-03" db="UniProtKB">
        <authorList>
            <consortium name="EnsemblPlants"/>
        </authorList>
    </citation>
    <scope>IDENTIFICATION</scope>
</reference>
<protein>
    <recommendedName>
        <fullName evidence="5">Zinc finger C3HC4 RING-type domain-containing protein</fullName>
    </recommendedName>
</protein>
<dbReference type="HOGENOM" id="CLU_095484_0_0_1"/>
<dbReference type="Gene3D" id="3.30.40.10">
    <property type="entry name" value="Zinc/RING finger domain, C3HC4 (zinc finger)"/>
    <property type="match status" value="1"/>
</dbReference>
<dbReference type="EnsemblPlants" id="OBART03G27360.1">
    <property type="protein sequence ID" value="OBART03G27360.1"/>
    <property type="gene ID" value="OBART03G27360"/>
</dbReference>
<dbReference type="GO" id="GO:0008270">
    <property type="term" value="F:zinc ion binding"/>
    <property type="evidence" value="ECO:0007669"/>
    <property type="project" value="UniProtKB-KW"/>
</dbReference>
<dbReference type="InterPro" id="IPR013083">
    <property type="entry name" value="Znf_RING/FYVE/PHD"/>
</dbReference>
<evidence type="ECO:0000256" key="2">
    <source>
        <dbReference type="ARBA" id="ARBA00022771"/>
    </source>
</evidence>
<keyword evidence="2" id="KW-0863">Zinc-finger</keyword>
<dbReference type="InterPro" id="IPR018957">
    <property type="entry name" value="Znf_C3HC4_RING-type"/>
</dbReference>
<feature type="domain" description="Zinc finger C3HC4 RING-type" evidence="5">
    <location>
        <begin position="64"/>
        <end position="92"/>
    </location>
</feature>
<evidence type="ECO:0000259" key="5">
    <source>
        <dbReference type="Pfam" id="PF00097"/>
    </source>
</evidence>
<name>A0A0D3FLQ6_9ORYZ</name>
<dbReference type="SUPFAM" id="SSF57850">
    <property type="entry name" value="RING/U-box"/>
    <property type="match status" value="1"/>
</dbReference>
<evidence type="ECO:0000256" key="4">
    <source>
        <dbReference type="SAM" id="MobiDB-lite"/>
    </source>
</evidence>
<organism evidence="6">
    <name type="scientific">Oryza barthii</name>
    <dbReference type="NCBI Taxonomy" id="65489"/>
    <lineage>
        <taxon>Eukaryota</taxon>
        <taxon>Viridiplantae</taxon>
        <taxon>Streptophyta</taxon>
        <taxon>Embryophyta</taxon>
        <taxon>Tracheophyta</taxon>
        <taxon>Spermatophyta</taxon>
        <taxon>Magnoliopsida</taxon>
        <taxon>Liliopsida</taxon>
        <taxon>Poales</taxon>
        <taxon>Poaceae</taxon>
        <taxon>BOP clade</taxon>
        <taxon>Oryzoideae</taxon>
        <taxon>Oryzeae</taxon>
        <taxon>Oryzinae</taxon>
        <taxon>Oryza</taxon>
    </lineage>
</organism>
<keyword evidence="3" id="KW-0862">Zinc</keyword>
<evidence type="ECO:0000256" key="3">
    <source>
        <dbReference type="ARBA" id="ARBA00022833"/>
    </source>
</evidence>
<proteinExistence type="predicted"/>
<dbReference type="Gramene" id="OBART03G27360.1">
    <property type="protein sequence ID" value="OBART03G27360.1"/>
    <property type="gene ID" value="OBART03G27360"/>
</dbReference>
<feature type="region of interest" description="Disordered" evidence="4">
    <location>
        <begin position="136"/>
        <end position="178"/>
    </location>
</feature>
<accession>A0A0D3FLQ6</accession>
<evidence type="ECO:0000256" key="1">
    <source>
        <dbReference type="ARBA" id="ARBA00022723"/>
    </source>
</evidence>
<keyword evidence="7" id="KW-1185">Reference proteome</keyword>
<dbReference type="Proteomes" id="UP000026960">
    <property type="component" value="Chromosome 3"/>
</dbReference>
<dbReference type="AlphaFoldDB" id="A0A0D3FLQ6"/>
<dbReference type="Pfam" id="PF00097">
    <property type="entry name" value="zf-C3HC4"/>
    <property type="match status" value="1"/>
</dbReference>